<evidence type="ECO:0000256" key="2">
    <source>
        <dbReference type="ARBA" id="ARBA00023180"/>
    </source>
</evidence>
<evidence type="ECO:0000313" key="8">
    <source>
        <dbReference type="EMBL" id="KAJ1133220.1"/>
    </source>
</evidence>
<keyword evidence="3" id="KW-0393">Immunoglobulin domain</keyword>
<dbReference type="InterPro" id="IPR013783">
    <property type="entry name" value="Ig-like_fold"/>
</dbReference>
<keyword evidence="5" id="KW-1133">Transmembrane helix</keyword>
<evidence type="ECO:0000256" key="6">
    <source>
        <dbReference type="SAM" id="SignalP"/>
    </source>
</evidence>
<dbReference type="PANTHER" id="PTHR44427:SF1">
    <property type="entry name" value="CARCINOEMBRYONIC ANTIGEN-RELATED CELL ADHESION MOLECULE 1"/>
    <property type="match status" value="1"/>
</dbReference>
<evidence type="ECO:0000256" key="5">
    <source>
        <dbReference type="SAM" id="Phobius"/>
    </source>
</evidence>
<sequence>MVISLKSWTPSGKVHGHWGWMHTALLTSLLRWSAAQLSVSPDVVTAAVGETVTLSVGYTGRLRYFMWYRGGKANANESILNVFGSGPPTPGPGYTGRETALPDGSLRIRDVQMNYTGSYTVLMNTDLGGLREATVQLRVYGVPPDSDASCTSWWVTLAVASGMLLGAAFVVLGVVLFYERRVKKAKGVTPGGRTRVINESTVNYENMRNGNRAQTAAQSPDAGHTYMALQLGDQTTYDHLQRPQD</sequence>
<keyword evidence="5" id="KW-0812">Transmembrane</keyword>
<feature type="transmembrane region" description="Helical" evidence="5">
    <location>
        <begin position="153"/>
        <end position="178"/>
    </location>
</feature>
<reference evidence="8" key="1">
    <citation type="journal article" date="2022" name="bioRxiv">
        <title>Sequencing and chromosome-scale assembly of the giantPleurodeles waltlgenome.</title>
        <authorList>
            <person name="Brown T."/>
            <person name="Elewa A."/>
            <person name="Iarovenko S."/>
            <person name="Subramanian E."/>
            <person name="Araus A.J."/>
            <person name="Petzold A."/>
            <person name="Susuki M."/>
            <person name="Suzuki K.-i.T."/>
            <person name="Hayashi T."/>
            <person name="Toyoda A."/>
            <person name="Oliveira C."/>
            <person name="Osipova E."/>
            <person name="Leigh N.D."/>
            <person name="Simon A."/>
            <person name="Yun M.H."/>
        </authorList>
    </citation>
    <scope>NUCLEOTIDE SEQUENCE</scope>
    <source>
        <strain evidence="8">20211129_DDA</strain>
        <tissue evidence="8">Liver</tissue>
    </source>
</reference>
<dbReference type="SUPFAM" id="SSF48726">
    <property type="entry name" value="Immunoglobulin"/>
    <property type="match status" value="1"/>
</dbReference>
<feature type="signal peptide" evidence="6">
    <location>
        <begin position="1"/>
        <end position="35"/>
    </location>
</feature>
<evidence type="ECO:0000256" key="4">
    <source>
        <dbReference type="ARBA" id="ARBA00038222"/>
    </source>
</evidence>
<dbReference type="EMBL" id="JANPWB010000011">
    <property type="protein sequence ID" value="KAJ1133220.1"/>
    <property type="molecule type" value="Genomic_DNA"/>
</dbReference>
<dbReference type="PANTHER" id="PTHR44427">
    <property type="entry name" value="CARCINOEMBRYONIC ANTIGEN-RELATED CELL ADHESION MOLECULE 19"/>
    <property type="match status" value="1"/>
</dbReference>
<dbReference type="InterPro" id="IPR013106">
    <property type="entry name" value="Ig_V-set"/>
</dbReference>
<dbReference type="Gene3D" id="2.60.40.10">
    <property type="entry name" value="Immunoglobulins"/>
    <property type="match status" value="1"/>
</dbReference>
<accession>A0AAV7Q596</accession>
<feature type="domain" description="Immunoglobulin" evidence="7">
    <location>
        <begin position="41"/>
        <end position="140"/>
    </location>
</feature>
<keyword evidence="9" id="KW-1185">Reference proteome</keyword>
<dbReference type="Proteomes" id="UP001066276">
    <property type="component" value="Chromosome 7"/>
</dbReference>
<evidence type="ECO:0000256" key="1">
    <source>
        <dbReference type="ARBA" id="ARBA00022729"/>
    </source>
</evidence>
<gene>
    <name evidence="8" type="ORF">NDU88_011517</name>
</gene>
<evidence type="ECO:0000313" key="9">
    <source>
        <dbReference type="Proteomes" id="UP001066276"/>
    </source>
</evidence>
<dbReference type="AlphaFoldDB" id="A0AAV7Q596"/>
<keyword evidence="2" id="KW-0325">Glycoprotein</keyword>
<dbReference type="InterPro" id="IPR050831">
    <property type="entry name" value="CEA_cell_adhesion"/>
</dbReference>
<comment type="caution">
    <text evidence="8">The sequence shown here is derived from an EMBL/GenBank/DDBJ whole genome shotgun (WGS) entry which is preliminary data.</text>
</comment>
<organism evidence="8 9">
    <name type="scientific">Pleurodeles waltl</name>
    <name type="common">Iberian ribbed newt</name>
    <dbReference type="NCBI Taxonomy" id="8319"/>
    <lineage>
        <taxon>Eukaryota</taxon>
        <taxon>Metazoa</taxon>
        <taxon>Chordata</taxon>
        <taxon>Craniata</taxon>
        <taxon>Vertebrata</taxon>
        <taxon>Euteleostomi</taxon>
        <taxon>Amphibia</taxon>
        <taxon>Batrachia</taxon>
        <taxon>Caudata</taxon>
        <taxon>Salamandroidea</taxon>
        <taxon>Salamandridae</taxon>
        <taxon>Pleurodelinae</taxon>
        <taxon>Pleurodeles</taxon>
    </lineage>
</organism>
<dbReference type="InterPro" id="IPR036179">
    <property type="entry name" value="Ig-like_dom_sf"/>
</dbReference>
<feature type="chain" id="PRO_5044023610" description="Immunoglobulin domain-containing protein" evidence="6">
    <location>
        <begin position="36"/>
        <end position="245"/>
    </location>
</feature>
<dbReference type="InterPro" id="IPR003599">
    <property type="entry name" value="Ig_sub"/>
</dbReference>
<dbReference type="SMART" id="SM00409">
    <property type="entry name" value="IG"/>
    <property type="match status" value="1"/>
</dbReference>
<keyword evidence="1 6" id="KW-0732">Signal</keyword>
<protein>
    <recommendedName>
        <fullName evidence="7">Immunoglobulin domain-containing protein</fullName>
    </recommendedName>
</protein>
<keyword evidence="5" id="KW-0472">Membrane</keyword>
<proteinExistence type="inferred from homology"/>
<evidence type="ECO:0000259" key="7">
    <source>
        <dbReference type="SMART" id="SM00409"/>
    </source>
</evidence>
<comment type="similarity">
    <text evidence="4">Belongs to the immunoglobulin superfamily. CEA family.</text>
</comment>
<evidence type="ECO:0000256" key="3">
    <source>
        <dbReference type="ARBA" id="ARBA00023319"/>
    </source>
</evidence>
<name>A0AAV7Q596_PLEWA</name>
<dbReference type="Pfam" id="PF07686">
    <property type="entry name" value="V-set"/>
    <property type="match status" value="1"/>
</dbReference>